<reference evidence="2 3" key="1">
    <citation type="submission" date="2020-08" db="EMBL/GenBank/DDBJ databases">
        <title>Genomic Encyclopedia of Type Strains, Phase III (KMG-III): the genomes of soil and plant-associated and newly described type strains.</title>
        <authorList>
            <person name="Whitman W."/>
        </authorList>
    </citation>
    <scope>NUCLEOTIDE SEQUENCE [LARGE SCALE GENOMIC DNA]</scope>
    <source>
        <strain evidence="2 3">SFB5A</strain>
    </source>
</reference>
<evidence type="ECO:0000313" key="3">
    <source>
        <dbReference type="Proteomes" id="UP000582643"/>
    </source>
</evidence>
<proteinExistence type="predicted"/>
<keyword evidence="3" id="KW-1185">Reference proteome</keyword>
<name>A0A7W7U7P1_9ACTN</name>
<gene>
    <name evidence="2" type="ORF">GGE06_007555</name>
</gene>
<protein>
    <submittedName>
        <fullName evidence="2">Uncharacterized protein</fullName>
    </submittedName>
</protein>
<comment type="caution">
    <text evidence="2">The sequence shown here is derived from an EMBL/GenBank/DDBJ whole genome shotgun (WGS) entry which is preliminary data.</text>
</comment>
<dbReference type="Proteomes" id="UP000582643">
    <property type="component" value="Unassembled WGS sequence"/>
</dbReference>
<feature type="compositionally biased region" description="Polar residues" evidence="1">
    <location>
        <begin position="62"/>
        <end position="79"/>
    </location>
</feature>
<evidence type="ECO:0000256" key="1">
    <source>
        <dbReference type="SAM" id="MobiDB-lite"/>
    </source>
</evidence>
<feature type="compositionally biased region" description="Low complexity" evidence="1">
    <location>
        <begin position="115"/>
        <end position="125"/>
    </location>
</feature>
<accession>A0A7W7U7P1</accession>
<feature type="region of interest" description="Disordered" evidence="1">
    <location>
        <begin position="60"/>
        <end position="125"/>
    </location>
</feature>
<dbReference type="EMBL" id="JACHJY010000013">
    <property type="protein sequence ID" value="MBB4986587.1"/>
    <property type="molecule type" value="Genomic_DNA"/>
</dbReference>
<evidence type="ECO:0000313" key="2">
    <source>
        <dbReference type="EMBL" id="MBB4986587.1"/>
    </source>
</evidence>
<organism evidence="2 3">
    <name type="scientific">Streptomyces nymphaeiformis</name>
    <dbReference type="NCBI Taxonomy" id="2663842"/>
    <lineage>
        <taxon>Bacteria</taxon>
        <taxon>Bacillati</taxon>
        <taxon>Actinomycetota</taxon>
        <taxon>Actinomycetes</taxon>
        <taxon>Kitasatosporales</taxon>
        <taxon>Streptomycetaceae</taxon>
        <taxon>Streptomyces</taxon>
    </lineage>
</organism>
<feature type="compositionally biased region" description="Basic and acidic residues" evidence="1">
    <location>
        <begin position="92"/>
        <end position="102"/>
    </location>
</feature>
<dbReference type="AlphaFoldDB" id="A0A7W7U7P1"/>
<sequence length="257" mass="27608">MTMARWSGSWVVARKVTSIAAVESLEVRRTSRMSWRLPQISSPPATRIRPPITGMGMCSASVPATRTTSARKTPETTPAQRVRAPAEAATPVREREPPDGRAWKRPPPTLATKASTTPSRSSPITSMIRPTRTVRAATFPAPCGSRPASARTLWPVSAMALVSVVVMRTVGAVSEPRIGGTTPAYRPATGLNPAIDAYAMPSGIEKRPVTMPEVTSEEPGRPHCARSDRVRPVLRPVFRPVRPLCSAVASPVVTRPP</sequence>